<proteinExistence type="inferred from homology"/>
<dbReference type="RefSeq" id="WP_232500022.1">
    <property type="nucleotide sequence ID" value="NZ_BAAANH010000003.1"/>
</dbReference>
<organism evidence="6 7">
    <name type="scientific">Agromyces humatus</name>
    <dbReference type="NCBI Taxonomy" id="279573"/>
    <lineage>
        <taxon>Bacteria</taxon>
        <taxon>Bacillati</taxon>
        <taxon>Actinomycetota</taxon>
        <taxon>Actinomycetes</taxon>
        <taxon>Micrococcales</taxon>
        <taxon>Microbacteriaceae</taxon>
        <taxon>Agromyces</taxon>
    </lineage>
</organism>
<dbReference type="Gene3D" id="3.40.50.300">
    <property type="entry name" value="P-loop containing nucleotide triphosphate hydrolases"/>
    <property type="match status" value="1"/>
</dbReference>
<evidence type="ECO:0000313" key="6">
    <source>
        <dbReference type="EMBL" id="GAA1759404.1"/>
    </source>
</evidence>
<feature type="domain" description="ABC transporter" evidence="5">
    <location>
        <begin position="9"/>
        <end position="256"/>
    </location>
</feature>
<dbReference type="Pfam" id="PF08352">
    <property type="entry name" value="oligo_HPY"/>
    <property type="match status" value="1"/>
</dbReference>
<evidence type="ECO:0000256" key="1">
    <source>
        <dbReference type="ARBA" id="ARBA00005417"/>
    </source>
</evidence>
<dbReference type="Pfam" id="PF00005">
    <property type="entry name" value="ABC_tran"/>
    <property type="match status" value="1"/>
</dbReference>
<dbReference type="InterPro" id="IPR050319">
    <property type="entry name" value="ABC_transp_ATP-bind"/>
</dbReference>
<comment type="similarity">
    <text evidence="1">Belongs to the ABC transporter superfamily.</text>
</comment>
<dbReference type="InterPro" id="IPR017871">
    <property type="entry name" value="ABC_transporter-like_CS"/>
</dbReference>
<keyword evidence="2" id="KW-0813">Transport</keyword>
<keyword evidence="4" id="KW-0067">ATP-binding</keyword>
<comment type="caution">
    <text evidence="6">The sequence shown here is derived from an EMBL/GenBank/DDBJ whole genome shotgun (WGS) entry which is preliminary data.</text>
</comment>
<dbReference type="PANTHER" id="PTHR43776">
    <property type="entry name" value="TRANSPORT ATP-BINDING PROTEIN"/>
    <property type="match status" value="1"/>
</dbReference>
<dbReference type="EMBL" id="BAAANH010000003">
    <property type="protein sequence ID" value="GAA1759404.1"/>
    <property type="molecule type" value="Genomic_DNA"/>
</dbReference>
<reference evidence="7" key="1">
    <citation type="journal article" date="2019" name="Int. J. Syst. Evol. Microbiol.">
        <title>The Global Catalogue of Microorganisms (GCM) 10K type strain sequencing project: providing services to taxonomists for standard genome sequencing and annotation.</title>
        <authorList>
            <consortium name="The Broad Institute Genomics Platform"/>
            <consortium name="The Broad Institute Genome Sequencing Center for Infectious Disease"/>
            <person name="Wu L."/>
            <person name="Ma J."/>
        </authorList>
    </citation>
    <scope>NUCLEOTIDE SEQUENCE [LARGE SCALE GENOMIC DNA]</scope>
    <source>
        <strain evidence="7">JCM 14319</strain>
    </source>
</reference>
<dbReference type="InterPro" id="IPR003593">
    <property type="entry name" value="AAA+_ATPase"/>
</dbReference>
<dbReference type="PANTHER" id="PTHR43776:SF7">
    <property type="entry name" value="D,D-DIPEPTIDE TRANSPORT ATP-BINDING PROTEIN DDPF-RELATED"/>
    <property type="match status" value="1"/>
</dbReference>
<dbReference type="InterPro" id="IPR013563">
    <property type="entry name" value="Oligopep_ABC_C"/>
</dbReference>
<protein>
    <recommendedName>
        <fullName evidence="5">ABC transporter domain-containing protein</fullName>
    </recommendedName>
</protein>
<dbReference type="CDD" id="cd03257">
    <property type="entry name" value="ABC_NikE_OppD_transporters"/>
    <property type="match status" value="1"/>
</dbReference>
<dbReference type="InterPro" id="IPR027417">
    <property type="entry name" value="P-loop_NTPase"/>
</dbReference>
<keyword evidence="7" id="KW-1185">Reference proteome</keyword>
<name>A0ABP4WP96_9MICO</name>
<evidence type="ECO:0000256" key="2">
    <source>
        <dbReference type="ARBA" id="ARBA00022448"/>
    </source>
</evidence>
<evidence type="ECO:0000256" key="3">
    <source>
        <dbReference type="ARBA" id="ARBA00022741"/>
    </source>
</evidence>
<evidence type="ECO:0000256" key="4">
    <source>
        <dbReference type="ARBA" id="ARBA00022840"/>
    </source>
</evidence>
<dbReference type="SMART" id="SM00382">
    <property type="entry name" value="AAA"/>
    <property type="match status" value="1"/>
</dbReference>
<evidence type="ECO:0000313" key="7">
    <source>
        <dbReference type="Proteomes" id="UP001500506"/>
    </source>
</evidence>
<dbReference type="PROSITE" id="PS50893">
    <property type="entry name" value="ABC_TRANSPORTER_2"/>
    <property type="match status" value="1"/>
</dbReference>
<dbReference type="Proteomes" id="UP001500506">
    <property type="component" value="Unassembled WGS sequence"/>
</dbReference>
<dbReference type="SUPFAM" id="SSF52540">
    <property type="entry name" value="P-loop containing nucleoside triphosphate hydrolases"/>
    <property type="match status" value="1"/>
</dbReference>
<sequence>MNTSATPLVVADGLHRAFHVARGADPVVAVDDVSFTIEAGEALGLVGESGSGKSTIARILAGLERADSGSLRVAGIDRRTVGHGAAARLARARQVQMVFQDPYGSLDRRLTVEQTLTHAMRLHGLAGGRDAKGGAAELLERVRLSATQARLKPYQLSGGQRQRVAIARALAVEPAVLVLDEAVSALDVSVQAQILELLDEIRRESRISLLFVSHDLAVVDEVTDRVLVLFGGAVVEEGRTQDVLRKPAHPYTRLLIASVPGPGWDPHDVIARRAAFELSRSDAST</sequence>
<dbReference type="PROSITE" id="PS00211">
    <property type="entry name" value="ABC_TRANSPORTER_1"/>
    <property type="match status" value="1"/>
</dbReference>
<evidence type="ECO:0000259" key="5">
    <source>
        <dbReference type="PROSITE" id="PS50893"/>
    </source>
</evidence>
<dbReference type="InterPro" id="IPR003439">
    <property type="entry name" value="ABC_transporter-like_ATP-bd"/>
</dbReference>
<keyword evidence="3" id="KW-0547">Nucleotide-binding</keyword>
<accession>A0ABP4WP96</accession>
<gene>
    <name evidence="6" type="ORF">GCM10009747_18020</name>
</gene>